<gene>
    <name evidence="1" type="ORF">EXIGLDRAFT_668877</name>
</gene>
<dbReference type="AlphaFoldDB" id="A0A165MEY8"/>
<name>A0A165MEY8_EXIGL</name>
<organism evidence="1 2">
    <name type="scientific">Exidia glandulosa HHB12029</name>
    <dbReference type="NCBI Taxonomy" id="1314781"/>
    <lineage>
        <taxon>Eukaryota</taxon>
        <taxon>Fungi</taxon>
        <taxon>Dikarya</taxon>
        <taxon>Basidiomycota</taxon>
        <taxon>Agaricomycotina</taxon>
        <taxon>Agaricomycetes</taxon>
        <taxon>Auriculariales</taxon>
        <taxon>Exidiaceae</taxon>
        <taxon>Exidia</taxon>
    </lineage>
</organism>
<accession>A0A165MEY8</accession>
<dbReference type="EMBL" id="KV425912">
    <property type="protein sequence ID" value="KZV99172.1"/>
    <property type="molecule type" value="Genomic_DNA"/>
</dbReference>
<dbReference type="InParanoid" id="A0A165MEY8"/>
<keyword evidence="2" id="KW-1185">Reference proteome</keyword>
<evidence type="ECO:0000313" key="2">
    <source>
        <dbReference type="Proteomes" id="UP000077266"/>
    </source>
</evidence>
<sequence length="113" mass="12422">MSLPGKSALKKLWNQFNTSIRASPNQLQNLVKAAATPQGHRVTPPEVKKKEEEFGVRIDRGETLPDGKYALVAQENGKGAHTPNIAKAVVDPKKDDAESIMKQFEETWGKVGK</sequence>
<dbReference type="Proteomes" id="UP000077266">
    <property type="component" value="Unassembled WGS sequence"/>
</dbReference>
<protein>
    <submittedName>
        <fullName evidence="1">Uncharacterized protein</fullName>
    </submittedName>
</protein>
<evidence type="ECO:0000313" key="1">
    <source>
        <dbReference type="EMBL" id="KZV99172.1"/>
    </source>
</evidence>
<reference evidence="1 2" key="1">
    <citation type="journal article" date="2016" name="Mol. Biol. Evol.">
        <title>Comparative Genomics of Early-Diverging Mushroom-Forming Fungi Provides Insights into the Origins of Lignocellulose Decay Capabilities.</title>
        <authorList>
            <person name="Nagy L.G."/>
            <person name="Riley R."/>
            <person name="Tritt A."/>
            <person name="Adam C."/>
            <person name="Daum C."/>
            <person name="Floudas D."/>
            <person name="Sun H."/>
            <person name="Yadav J.S."/>
            <person name="Pangilinan J."/>
            <person name="Larsson K.H."/>
            <person name="Matsuura K."/>
            <person name="Barry K."/>
            <person name="Labutti K."/>
            <person name="Kuo R."/>
            <person name="Ohm R.A."/>
            <person name="Bhattacharya S.S."/>
            <person name="Shirouzu T."/>
            <person name="Yoshinaga Y."/>
            <person name="Martin F.M."/>
            <person name="Grigoriev I.V."/>
            <person name="Hibbett D.S."/>
        </authorList>
    </citation>
    <scope>NUCLEOTIDE SEQUENCE [LARGE SCALE GENOMIC DNA]</scope>
    <source>
        <strain evidence="1 2">HHB12029</strain>
    </source>
</reference>
<proteinExistence type="predicted"/>